<reference evidence="2 3" key="1">
    <citation type="submission" date="2016-10" db="EMBL/GenBank/DDBJ databases">
        <authorList>
            <person name="de Groot N.N."/>
        </authorList>
    </citation>
    <scope>NUCLEOTIDE SEQUENCE [LARGE SCALE GENOMIC DNA]</scope>
    <source>
        <strain evidence="2 3">CGMCC 1.6291</strain>
    </source>
</reference>
<dbReference type="Pfam" id="PF14373">
    <property type="entry name" value="Imm_superinfect"/>
    <property type="match status" value="1"/>
</dbReference>
<organism evidence="2 3">
    <name type="scientific">Aquisalimonas asiatica</name>
    <dbReference type="NCBI Taxonomy" id="406100"/>
    <lineage>
        <taxon>Bacteria</taxon>
        <taxon>Pseudomonadati</taxon>
        <taxon>Pseudomonadota</taxon>
        <taxon>Gammaproteobacteria</taxon>
        <taxon>Chromatiales</taxon>
        <taxon>Ectothiorhodospiraceae</taxon>
        <taxon>Aquisalimonas</taxon>
    </lineage>
</organism>
<gene>
    <name evidence="2" type="ORF">SAMN04488052_10697</name>
</gene>
<dbReference type="OrthoDB" id="9814116at2"/>
<keyword evidence="1" id="KW-0812">Transmembrane</keyword>
<dbReference type="Proteomes" id="UP000199657">
    <property type="component" value="Unassembled WGS sequence"/>
</dbReference>
<protein>
    <submittedName>
        <fullName evidence="2">Superinfection immunity protein</fullName>
    </submittedName>
</protein>
<name>A0A1H8UDK4_9GAMM</name>
<feature type="transmembrane region" description="Helical" evidence="1">
    <location>
        <begin position="12"/>
        <end position="31"/>
    </location>
</feature>
<dbReference type="STRING" id="406100.SAMN04488052_10697"/>
<evidence type="ECO:0000313" key="2">
    <source>
        <dbReference type="EMBL" id="SEP00934.1"/>
    </source>
</evidence>
<accession>A0A1H8UDK4</accession>
<dbReference type="RefSeq" id="WP_091644820.1">
    <property type="nucleotide sequence ID" value="NZ_FOEG01000006.1"/>
</dbReference>
<evidence type="ECO:0000256" key="1">
    <source>
        <dbReference type="SAM" id="Phobius"/>
    </source>
</evidence>
<dbReference type="InterPro" id="IPR016410">
    <property type="entry name" value="Phage_imm"/>
</dbReference>
<dbReference type="AlphaFoldDB" id="A0A1H8UDK4"/>
<keyword evidence="1" id="KW-1133">Transmembrane helix</keyword>
<sequence length="74" mass="8062">MGSPESLGELYGAIFMLALSIGLYILPGAVASGRDHHHQAPIWVLNILLGWTVIGWVLALVWAAMPVKRRHTST</sequence>
<evidence type="ECO:0000313" key="3">
    <source>
        <dbReference type="Proteomes" id="UP000199657"/>
    </source>
</evidence>
<proteinExistence type="predicted"/>
<keyword evidence="1" id="KW-0472">Membrane</keyword>
<dbReference type="EMBL" id="FOEG01000006">
    <property type="protein sequence ID" value="SEP00934.1"/>
    <property type="molecule type" value="Genomic_DNA"/>
</dbReference>
<feature type="transmembrane region" description="Helical" evidence="1">
    <location>
        <begin position="43"/>
        <end position="65"/>
    </location>
</feature>
<keyword evidence="3" id="KW-1185">Reference proteome</keyword>